<protein>
    <recommendedName>
        <fullName evidence="3">Internal scaffolding protein</fullName>
    </recommendedName>
</protein>
<evidence type="ECO:0000313" key="2">
    <source>
        <dbReference type="Proteomes" id="UP000053676"/>
    </source>
</evidence>
<dbReference type="InterPro" id="IPR014131">
    <property type="entry name" value="Chlamydia_phage_Vp3"/>
</dbReference>
<evidence type="ECO:0008006" key="3">
    <source>
        <dbReference type="Google" id="ProtNLM"/>
    </source>
</evidence>
<keyword evidence="2" id="KW-1185">Reference proteome</keyword>
<organism evidence="1 2">
    <name type="scientific">Necator americanus</name>
    <name type="common">Human hookworm</name>
    <dbReference type="NCBI Taxonomy" id="51031"/>
    <lineage>
        <taxon>Eukaryota</taxon>
        <taxon>Metazoa</taxon>
        <taxon>Ecdysozoa</taxon>
        <taxon>Nematoda</taxon>
        <taxon>Chromadorea</taxon>
        <taxon>Rhabditida</taxon>
        <taxon>Rhabditina</taxon>
        <taxon>Rhabditomorpha</taxon>
        <taxon>Strongyloidea</taxon>
        <taxon>Ancylostomatidae</taxon>
        <taxon>Bunostominae</taxon>
        <taxon>Necator</taxon>
    </lineage>
</organism>
<dbReference type="Proteomes" id="UP000053676">
    <property type="component" value="Unassembled WGS sequence"/>
</dbReference>
<dbReference type="EMBL" id="KI660025">
    <property type="protein sequence ID" value="ETN78179.1"/>
    <property type="molecule type" value="Genomic_DNA"/>
</dbReference>
<gene>
    <name evidence="1" type="ORF">NECAME_18238</name>
</gene>
<proteinExistence type="predicted"/>
<dbReference type="KEGG" id="nai:NECAME_18238"/>
<accession>W2T991</accession>
<dbReference type="Pfam" id="PF09675">
    <property type="entry name" value="Chlamy_scaf"/>
    <property type="match status" value="1"/>
</dbReference>
<name>W2T991_NECAM</name>
<dbReference type="AlphaFoldDB" id="W2T991"/>
<evidence type="ECO:0000313" key="1">
    <source>
        <dbReference type="EMBL" id="ETN78179.1"/>
    </source>
</evidence>
<reference evidence="2" key="1">
    <citation type="journal article" date="2014" name="Nat. Genet.">
        <title>Genome of the human hookworm Necator americanus.</title>
        <authorList>
            <person name="Tang Y.T."/>
            <person name="Gao X."/>
            <person name="Rosa B.A."/>
            <person name="Abubucker S."/>
            <person name="Hallsworth-Pepin K."/>
            <person name="Martin J."/>
            <person name="Tyagi R."/>
            <person name="Heizer E."/>
            <person name="Zhang X."/>
            <person name="Bhonagiri-Palsikar V."/>
            <person name="Minx P."/>
            <person name="Warren W.C."/>
            <person name="Wang Q."/>
            <person name="Zhan B."/>
            <person name="Hotez P.J."/>
            <person name="Sternberg P.W."/>
            <person name="Dougall A."/>
            <person name="Gaze S.T."/>
            <person name="Mulvenna J."/>
            <person name="Sotillo J."/>
            <person name="Ranganathan S."/>
            <person name="Rabelo E.M."/>
            <person name="Wilson R.K."/>
            <person name="Felgner P.L."/>
            <person name="Bethony J."/>
            <person name="Hawdon J.M."/>
            <person name="Gasser R.B."/>
            <person name="Loukas A."/>
            <person name="Mitreva M."/>
        </authorList>
    </citation>
    <scope>NUCLEOTIDE SEQUENCE [LARGE SCALE GENOMIC DNA]</scope>
</reference>
<sequence>MVQSTIQRKHRETTQKKIIQDKENTLAQKLGDTMTKLQPDYLLRKVRPIINCDEPKITDQSDTPMTEINNIMKQYVQTGMLPGTSNHEMHFANDYERPEDYQILNAHRNAVENFELLPLKLRNELNNDYRNFETWINDPDNTERAIKLGLLVKKNSPSTLEAATTTKLNDDKTAQLNVEKVETSTKSI</sequence>